<dbReference type="HOGENOM" id="CLU_3165161_0_0_7"/>
<dbReference type="EMBL" id="ADCP02000001">
    <property type="protein sequence ID" value="EPC05870.1"/>
    <property type="molecule type" value="Genomic_DNA"/>
</dbReference>
<dbReference type="GeneID" id="78087860"/>
<organism evidence="2 3">
    <name type="scientific">Bilophila wadsworthia (strain 3_1_6)</name>
    <dbReference type="NCBI Taxonomy" id="563192"/>
    <lineage>
        <taxon>Bacteria</taxon>
        <taxon>Pseudomonadati</taxon>
        <taxon>Thermodesulfobacteriota</taxon>
        <taxon>Desulfovibrionia</taxon>
        <taxon>Desulfovibrionales</taxon>
        <taxon>Desulfovibrionaceae</taxon>
        <taxon>Bilophila</taxon>
    </lineage>
</organism>
<comment type="caution">
    <text evidence="2">The sequence shown here is derived from an EMBL/GenBank/DDBJ whole genome shotgun (WGS) entry which is preliminary data.</text>
</comment>
<keyword evidence="3" id="KW-1185">Reference proteome</keyword>
<dbReference type="AlphaFoldDB" id="S2KT28"/>
<feature type="region of interest" description="Disordered" evidence="1">
    <location>
        <begin position="1"/>
        <end position="32"/>
    </location>
</feature>
<gene>
    <name evidence="2" type="ORF">HMPREF0179_05154</name>
</gene>
<proteinExistence type="predicted"/>
<dbReference type="RefSeq" id="WP_016360536.1">
    <property type="nucleotide sequence ID" value="NZ_KE150238.1"/>
</dbReference>
<evidence type="ECO:0000313" key="2">
    <source>
        <dbReference type="EMBL" id="EPC05870.1"/>
    </source>
</evidence>
<reference evidence="2 3" key="1">
    <citation type="submission" date="2010-10" db="EMBL/GenBank/DDBJ databases">
        <authorList>
            <consortium name="The Broad Institute Genome Sequencing Platform"/>
            <person name="Ward D."/>
            <person name="Earl A."/>
            <person name="Feldgarden M."/>
            <person name="Young S.K."/>
            <person name="Gargeya S."/>
            <person name="Zeng Q."/>
            <person name="Alvarado L."/>
            <person name="Berlin A."/>
            <person name="Bochicchio J."/>
            <person name="Chapman S.B."/>
            <person name="Chen Z."/>
            <person name="Freedman E."/>
            <person name="Gellesch M."/>
            <person name="Goldberg J."/>
            <person name="Griggs A."/>
            <person name="Gujja S."/>
            <person name="Heilman E."/>
            <person name="Heiman D."/>
            <person name="Howarth C."/>
            <person name="Mehta T."/>
            <person name="Neiman D."/>
            <person name="Pearson M."/>
            <person name="Roberts A."/>
            <person name="Saif S."/>
            <person name="Shea T."/>
            <person name="Shenoy N."/>
            <person name="Sisk P."/>
            <person name="Stolte C."/>
            <person name="Sykes S."/>
            <person name="White J."/>
            <person name="Yandava C."/>
            <person name="Allen-Vercoe E."/>
            <person name="Sibley C."/>
            <person name="Ambrose C.E."/>
            <person name="Strauss J."/>
            <person name="Daigneault M."/>
            <person name="Haas B."/>
            <person name="Nusbaum C."/>
            <person name="Birren B."/>
        </authorList>
    </citation>
    <scope>NUCLEOTIDE SEQUENCE [LARGE SCALE GENOMIC DNA]</scope>
    <source>
        <strain evidence="2 3">3_1_6</strain>
    </source>
</reference>
<reference evidence="2 3" key="2">
    <citation type="submission" date="2013-04" db="EMBL/GenBank/DDBJ databases">
        <title>The Genome Sequence of Bilophila wadsworthia 3_1_6.</title>
        <authorList>
            <consortium name="The Broad Institute Genomics Platform"/>
            <person name="Earl A."/>
            <person name="Ward D."/>
            <person name="Feldgarden M."/>
            <person name="Gevers D."/>
            <person name="Sibley C."/>
            <person name="Strauss J."/>
            <person name="Allen-Vercoe E."/>
            <person name="Walker B."/>
            <person name="Young S."/>
            <person name="Zeng Q."/>
            <person name="Gargeya S."/>
            <person name="Fitzgerald M."/>
            <person name="Haas B."/>
            <person name="Abouelleil A."/>
            <person name="Allen A.W."/>
            <person name="Alvarado L."/>
            <person name="Arachchi H.M."/>
            <person name="Berlin A.M."/>
            <person name="Chapman S.B."/>
            <person name="Gainer-Dewar J."/>
            <person name="Goldberg J."/>
            <person name="Griggs A."/>
            <person name="Gujja S."/>
            <person name="Hansen M."/>
            <person name="Howarth C."/>
            <person name="Imamovic A."/>
            <person name="Ireland A."/>
            <person name="Larimer J."/>
            <person name="McCowan C."/>
            <person name="Murphy C."/>
            <person name="Pearson M."/>
            <person name="Poon T.W."/>
            <person name="Priest M."/>
            <person name="Roberts A."/>
            <person name="Saif S."/>
            <person name="Shea T."/>
            <person name="Sisk P."/>
            <person name="Sykes S."/>
            <person name="Wortman J."/>
            <person name="Nusbaum C."/>
            <person name="Birren B."/>
        </authorList>
    </citation>
    <scope>NUCLEOTIDE SEQUENCE [LARGE SCALE GENOMIC DNA]</scope>
    <source>
        <strain evidence="2 3">3_1_6</strain>
    </source>
</reference>
<dbReference type="STRING" id="563192.HMPREF0179_05154"/>
<accession>S2KT28</accession>
<evidence type="ECO:0000256" key="1">
    <source>
        <dbReference type="SAM" id="MobiDB-lite"/>
    </source>
</evidence>
<evidence type="ECO:0000313" key="3">
    <source>
        <dbReference type="Proteomes" id="UP000006034"/>
    </source>
</evidence>
<protein>
    <submittedName>
        <fullName evidence="2">Uncharacterized protein</fullName>
    </submittedName>
</protein>
<name>S2KT28_BILW3</name>
<sequence>MSAPSANDSKRPSASAALDLAPYTDKDQEIARDAETPVKGFYTVRGF</sequence>
<dbReference type="Proteomes" id="UP000006034">
    <property type="component" value="Unassembled WGS sequence"/>
</dbReference>